<evidence type="ECO:0000313" key="8">
    <source>
        <dbReference type="EMBL" id="KAE8250458.1"/>
    </source>
</evidence>
<dbReference type="PANTHER" id="PTHR10869:SF247">
    <property type="entry name" value="FE2OG DIOXYGENASE DOMAIN-CONTAINING PROTEIN"/>
    <property type="match status" value="1"/>
</dbReference>
<evidence type="ECO:0000256" key="2">
    <source>
        <dbReference type="ARBA" id="ARBA00022723"/>
    </source>
</evidence>
<keyword evidence="4" id="KW-0560">Oxidoreductase</keyword>
<sequence>MAKSKLKRKHSAIVDGDTAGGISSNSSRAKSNKAKASAGGPQGPKTALPPSPVSNDDEDEASGDAIDEVDLEITLEVLKKCISQPSLLSGPAMKPLRTALHLLKSNSGAGPVAGSSAGGGDSLINQISTCLRSRDWSRALLLLEQLRTINLPIKLGTLQRWVRDCDSVAASGVDPEVYVVIDKIMRVVDRTPRISGAGRSIEDVLSRRKAWAPEVSAADRAEQRDPEEVERALEGVTPDDFRVCLHTPGADRLPPNLHPAIIHASRSGSIPLTPRDLRTPVQAVPVPSVPGATFLKNVFSIPECKAFVRLAEQIGMLPDEPVSGSSAAHLQSVLAANFYWLADDVFINELFERIRPCLSERVDGGRKLTGINRRFRLYRYTHGSVYRPHIDGAWPPSGLDPKAEEGQDYVYDVSPPERKEWSRFTLLIYLNEGFQGGCTTFFTPNTEKEGLLDAWPVRPVIGCAMIFPHGVSDGSLVHEGSGVEVEGHAKYIIRTDVLYTTNPMP</sequence>
<feature type="compositionally biased region" description="Basic residues" evidence="6">
    <location>
        <begin position="1"/>
        <end position="11"/>
    </location>
</feature>
<feature type="compositionally biased region" description="Low complexity" evidence="6">
    <location>
        <begin position="23"/>
        <end position="38"/>
    </location>
</feature>
<dbReference type="Proteomes" id="UP000077521">
    <property type="component" value="Unassembled WGS sequence"/>
</dbReference>
<reference evidence="8" key="2">
    <citation type="journal article" date="2019" name="IMA Fungus">
        <title>Genome sequencing and comparison of five Tilletia species to identify candidate genes for the detection of regulated species infecting wheat.</title>
        <authorList>
            <person name="Nguyen H.D.T."/>
            <person name="Sultana T."/>
            <person name="Kesanakurti P."/>
            <person name="Hambleton S."/>
        </authorList>
    </citation>
    <scope>NUCLEOTIDE SEQUENCE</scope>
    <source>
        <strain evidence="8">DAOMC 236416</strain>
    </source>
</reference>
<dbReference type="SMART" id="SM00702">
    <property type="entry name" value="P4Hc"/>
    <property type="match status" value="1"/>
</dbReference>
<evidence type="ECO:0000313" key="9">
    <source>
        <dbReference type="Proteomes" id="UP000077521"/>
    </source>
</evidence>
<comment type="caution">
    <text evidence="8">The sequence shown here is derived from an EMBL/GenBank/DDBJ whole genome shotgun (WGS) entry which is preliminary data.</text>
</comment>
<protein>
    <recommendedName>
        <fullName evidence="7">Prolyl 4-hydroxylase alpha subunit domain-containing protein</fullName>
    </recommendedName>
</protein>
<evidence type="ECO:0000256" key="1">
    <source>
        <dbReference type="ARBA" id="ARBA00001961"/>
    </source>
</evidence>
<keyword evidence="5" id="KW-0408">Iron</keyword>
<name>A0A177TN73_9BASI</name>
<feature type="domain" description="Prolyl 4-hydroxylase alpha subunit" evidence="7">
    <location>
        <begin position="290"/>
        <end position="498"/>
    </location>
</feature>
<organism evidence="8 9">
    <name type="scientific">Tilletia indica</name>
    <dbReference type="NCBI Taxonomy" id="43049"/>
    <lineage>
        <taxon>Eukaryota</taxon>
        <taxon>Fungi</taxon>
        <taxon>Dikarya</taxon>
        <taxon>Basidiomycota</taxon>
        <taxon>Ustilaginomycotina</taxon>
        <taxon>Exobasidiomycetes</taxon>
        <taxon>Tilletiales</taxon>
        <taxon>Tilletiaceae</taxon>
        <taxon>Tilletia</taxon>
    </lineage>
</organism>
<evidence type="ECO:0000256" key="5">
    <source>
        <dbReference type="ARBA" id="ARBA00023004"/>
    </source>
</evidence>
<proteinExistence type="predicted"/>
<evidence type="ECO:0000259" key="7">
    <source>
        <dbReference type="SMART" id="SM00702"/>
    </source>
</evidence>
<dbReference type="InterPro" id="IPR045054">
    <property type="entry name" value="P4HA-like"/>
</dbReference>
<keyword evidence="2" id="KW-0479">Metal-binding</keyword>
<comment type="cofactor">
    <cofactor evidence="1">
        <name>L-ascorbate</name>
        <dbReference type="ChEBI" id="CHEBI:38290"/>
    </cofactor>
</comment>
<dbReference type="Gene3D" id="2.60.120.620">
    <property type="entry name" value="q2cbj1_9rhob like domain"/>
    <property type="match status" value="1"/>
</dbReference>
<dbReference type="GO" id="GO:0004656">
    <property type="term" value="F:procollagen-proline 4-dioxygenase activity"/>
    <property type="evidence" value="ECO:0007669"/>
    <property type="project" value="TreeGrafter"/>
</dbReference>
<dbReference type="InterPro" id="IPR006620">
    <property type="entry name" value="Pro_4_hyd_alph"/>
</dbReference>
<evidence type="ECO:0000256" key="4">
    <source>
        <dbReference type="ARBA" id="ARBA00023002"/>
    </source>
</evidence>
<accession>A0A177TN73</accession>
<evidence type="ECO:0000256" key="6">
    <source>
        <dbReference type="SAM" id="MobiDB-lite"/>
    </source>
</evidence>
<dbReference type="EMBL" id="LWDF02000323">
    <property type="protein sequence ID" value="KAE8250458.1"/>
    <property type="molecule type" value="Genomic_DNA"/>
</dbReference>
<keyword evidence="3" id="KW-0223">Dioxygenase</keyword>
<dbReference type="GO" id="GO:0031418">
    <property type="term" value="F:L-ascorbic acid binding"/>
    <property type="evidence" value="ECO:0007669"/>
    <property type="project" value="InterPro"/>
</dbReference>
<dbReference type="GO" id="GO:0005783">
    <property type="term" value="C:endoplasmic reticulum"/>
    <property type="evidence" value="ECO:0007669"/>
    <property type="project" value="TreeGrafter"/>
</dbReference>
<feature type="region of interest" description="Disordered" evidence="6">
    <location>
        <begin position="1"/>
        <end position="61"/>
    </location>
</feature>
<dbReference type="PANTHER" id="PTHR10869">
    <property type="entry name" value="PROLYL 4-HYDROXYLASE ALPHA SUBUNIT"/>
    <property type="match status" value="1"/>
</dbReference>
<dbReference type="AlphaFoldDB" id="A0A177TN73"/>
<keyword evidence="9" id="KW-1185">Reference proteome</keyword>
<evidence type="ECO:0000256" key="3">
    <source>
        <dbReference type="ARBA" id="ARBA00022964"/>
    </source>
</evidence>
<reference evidence="8" key="1">
    <citation type="submission" date="2016-04" db="EMBL/GenBank/DDBJ databases">
        <authorList>
            <person name="Nguyen H.D."/>
            <person name="Samba Siva P."/>
            <person name="Cullis J."/>
            <person name="Levesque C.A."/>
            <person name="Hambleton S."/>
        </authorList>
    </citation>
    <scope>NUCLEOTIDE SEQUENCE</scope>
    <source>
        <strain evidence="8">DAOMC 236416</strain>
    </source>
</reference>
<dbReference type="GO" id="GO:0005506">
    <property type="term" value="F:iron ion binding"/>
    <property type="evidence" value="ECO:0007669"/>
    <property type="project" value="InterPro"/>
</dbReference>
<gene>
    <name evidence="8" type="ORF">A4X13_0g4711</name>
</gene>